<dbReference type="Pfam" id="PF00149">
    <property type="entry name" value="Metallophos"/>
    <property type="match status" value="1"/>
</dbReference>
<keyword evidence="3" id="KW-0479">Metal-binding</keyword>
<reference evidence="10" key="1">
    <citation type="journal article" date="2018" name="Genome Biol.">
        <title>SKESA: strategic k-mer extension for scrupulous assemblies.</title>
        <authorList>
            <person name="Souvorov A."/>
            <person name="Agarwala R."/>
            <person name="Lipman D.J."/>
        </authorList>
    </citation>
    <scope>NUCLEOTIDE SEQUENCE</scope>
    <source>
        <strain evidence="10">Salmonella enterica</strain>
    </source>
</reference>
<keyword evidence="5 7" id="KW-0547">Nucleotide-binding</keyword>
<dbReference type="SUPFAM" id="SSF56300">
    <property type="entry name" value="Metallo-dependent phosphatases"/>
    <property type="match status" value="1"/>
</dbReference>
<dbReference type="NCBIfam" id="NF007109">
    <property type="entry name" value="PRK09558.1"/>
    <property type="match status" value="1"/>
</dbReference>
<feature type="domain" description="Calcineurin-like phosphoesterase" evidence="8">
    <location>
        <begin position="35"/>
        <end position="253"/>
    </location>
</feature>
<keyword evidence="4 7" id="KW-0732">Signal</keyword>
<dbReference type="InterPro" id="IPR006179">
    <property type="entry name" value="5_nucleotidase/apyrase"/>
</dbReference>
<evidence type="ECO:0000313" key="10">
    <source>
        <dbReference type="EMBL" id="HAC7045339.1"/>
    </source>
</evidence>
<dbReference type="Gene3D" id="3.90.780.10">
    <property type="entry name" value="5'-Nucleotidase, C-terminal domain"/>
    <property type="match status" value="1"/>
</dbReference>
<dbReference type="InterPro" id="IPR008334">
    <property type="entry name" value="5'-Nucleotdase_C"/>
</dbReference>
<feature type="chain" id="PRO_5036508299" evidence="7">
    <location>
        <begin position="26"/>
        <end position="550"/>
    </location>
</feature>
<dbReference type="EMBL" id="DAARCN010000047">
    <property type="protein sequence ID" value="HAE1854159.1"/>
    <property type="molecule type" value="Genomic_DNA"/>
</dbReference>
<dbReference type="Gene3D" id="3.60.21.10">
    <property type="match status" value="1"/>
</dbReference>
<keyword evidence="6" id="KW-0574">Periplasm</keyword>
<dbReference type="GO" id="GO:0009166">
    <property type="term" value="P:nucleotide catabolic process"/>
    <property type="evidence" value="ECO:0007669"/>
    <property type="project" value="InterPro"/>
</dbReference>
<organism evidence="10">
    <name type="scientific">Salmonella enterica subsp. enterica serovar Napoli</name>
    <dbReference type="NCBI Taxonomy" id="1151001"/>
    <lineage>
        <taxon>Bacteria</taxon>
        <taxon>Pseudomonadati</taxon>
        <taxon>Pseudomonadota</taxon>
        <taxon>Gammaproteobacteria</taxon>
        <taxon>Enterobacterales</taxon>
        <taxon>Enterobacteriaceae</taxon>
        <taxon>Salmonella</taxon>
    </lineage>
</organism>
<dbReference type="CDD" id="cd07405">
    <property type="entry name" value="MPP_UshA_N"/>
    <property type="match status" value="1"/>
</dbReference>
<evidence type="ECO:0000256" key="6">
    <source>
        <dbReference type="ARBA" id="ARBA00022764"/>
    </source>
</evidence>
<proteinExistence type="inferred from homology"/>
<dbReference type="GO" id="GO:0030288">
    <property type="term" value="C:outer membrane-bounded periplasmic space"/>
    <property type="evidence" value="ECO:0007669"/>
    <property type="project" value="TreeGrafter"/>
</dbReference>
<dbReference type="GO" id="GO:0008253">
    <property type="term" value="F:5'-nucleotidase activity"/>
    <property type="evidence" value="ECO:0007669"/>
    <property type="project" value="TreeGrafter"/>
</dbReference>
<evidence type="ECO:0000259" key="9">
    <source>
        <dbReference type="Pfam" id="PF02872"/>
    </source>
</evidence>
<dbReference type="EMBL" id="DAAMKB010000044">
    <property type="protein sequence ID" value="HAC7045339.1"/>
    <property type="molecule type" value="Genomic_DNA"/>
</dbReference>
<evidence type="ECO:0000256" key="2">
    <source>
        <dbReference type="ARBA" id="ARBA00006654"/>
    </source>
</evidence>
<evidence type="ECO:0000256" key="5">
    <source>
        <dbReference type="ARBA" id="ARBA00022741"/>
    </source>
</evidence>
<evidence type="ECO:0000259" key="8">
    <source>
        <dbReference type="Pfam" id="PF00149"/>
    </source>
</evidence>
<accession>A0A5J2KDP6</accession>
<dbReference type="EMBL" id="DAAWBQ010000052">
    <property type="protein sequence ID" value="HAF7194722.1"/>
    <property type="molecule type" value="Genomic_DNA"/>
</dbReference>
<name>A0A5J2KDP6_SALET</name>
<evidence type="ECO:0000256" key="7">
    <source>
        <dbReference type="RuleBase" id="RU362119"/>
    </source>
</evidence>
<dbReference type="InterPro" id="IPR004843">
    <property type="entry name" value="Calcineurin-like_PHP"/>
</dbReference>
<dbReference type="SUPFAM" id="SSF55816">
    <property type="entry name" value="5'-nucleotidase (syn. UDP-sugar hydrolase), C-terminal domain"/>
    <property type="match status" value="1"/>
</dbReference>
<dbReference type="PRINTS" id="PR01607">
    <property type="entry name" value="APYRASEFAMLY"/>
</dbReference>
<evidence type="ECO:0000256" key="3">
    <source>
        <dbReference type="ARBA" id="ARBA00022723"/>
    </source>
</evidence>
<dbReference type="PANTHER" id="PTHR11575:SF46">
    <property type="entry name" value="PROTEIN USHA"/>
    <property type="match status" value="1"/>
</dbReference>
<dbReference type="InterPro" id="IPR036907">
    <property type="entry name" value="5'-Nucleotdase_C_sf"/>
</dbReference>
<comment type="caution">
    <text evidence="10">The sequence shown here is derived from an EMBL/GenBank/DDBJ whole genome shotgun (WGS) entry which is preliminary data.</text>
</comment>
<dbReference type="InterPro" id="IPR029052">
    <property type="entry name" value="Metallo-depent_PP-like"/>
</dbReference>
<dbReference type="GO" id="GO:0000166">
    <property type="term" value="F:nucleotide binding"/>
    <property type="evidence" value="ECO:0007669"/>
    <property type="project" value="UniProtKB-KW"/>
</dbReference>
<reference evidence="10" key="2">
    <citation type="submission" date="2018-07" db="EMBL/GenBank/DDBJ databases">
        <authorList>
            <consortium name="NCBI Pathogen Detection Project"/>
        </authorList>
    </citation>
    <scope>NUCLEOTIDE SEQUENCE</scope>
    <source>
        <strain evidence="10">Salmonella enterica</strain>
    </source>
</reference>
<sequence>MKFLKRGVALALLAAFALTTQPAQAYEKDKTYKITILHTNDHHGHFWRSEYGEYGLAAQKTLVDSIRKEVAQEGGSVLLLSGGDINTGVPESDLQDAEPDFRGMNLIGYDAMAVGNHEFDNPLTVLRQQEKWAKFPFLSANIYQKSTGERLFKPWAIFTRQDIKIAVIGLTTDDTAKIGNPEYFTDIEFRKPAEEAKVVIQELNMNEKPDVIIATTHMGHYDNGDHGSNAPGDVEMARSLPAGSLAMIVGGHSQDPVCMASENKKQVNYVPGTPCAPDKQNGIWIVQAHEWGKYVGRADFEFRNGEMKMVNYQLIPVNLKKKVTWDNGKSERVLYTPEIAENPQMLSLLMPFQNKGKAQLEVKIGSVNGLLEGDRSKVRFVQTNMGRVILAAQIVRTGADFGVMSGGGIRDSIEAGDITYKSVLKVQPFGNIVVYADMSGKEVVNYLTAVAQMKPDSGAYPQFANVSFVAKEGKLTDLKIKGEPVDPAKTYRMATLSFNATGGDGYPRIDNKPGYVNTGFIDAEVLKEFIQQNSPLDAAAFTPKGEVSWL</sequence>
<dbReference type="PROSITE" id="PS00785">
    <property type="entry name" value="5_NUCLEOTIDASE_1"/>
    <property type="match status" value="1"/>
</dbReference>
<evidence type="ECO:0000313" key="11">
    <source>
        <dbReference type="EMBL" id="HAE1854159.1"/>
    </source>
</evidence>
<dbReference type="AlphaFoldDB" id="A0A5J2KDP6"/>
<dbReference type="PANTHER" id="PTHR11575">
    <property type="entry name" value="5'-NUCLEOTIDASE-RELATED"/>
    <property type="match status" value="1"/>
</dbReference>
<comment type="similarity">
    <text evidence="2 7">Belongs to the 5'-nucleotidase family.</text>
</comment>
<feature type="domain" description="5'-Nucleotidase C-terminal" evidence="9">
    <location>
        <begin position="364"/>
        <end position="507"/>
    </location>
</feature>
<dbReference type="PROSITE" id="PS00786">
    <property type="entry name" value="5_NUCLEOTIDASE_2"/>
    <property type="match status" value="1"/>
</dbReference>
<evidence type="ECO:0000313" key="12">
    <source>
        <dbReference type="EMBL" id="HAF7194722.1"/>
    </source>
</evidence>
<evidence type="ECO:0000256" key="4">
    <source>
        <dbReference type="ARBA" id="ARBA00022729"/>
    </source>
</evidence>
<dbReference type="FunFam" id="3.90.780.10:FF:000003">
    <property type="entry name" value="Protein UshA"/>
    <property type="match status" value="1"/>
</dbReference>
<keyword evidence="7 10" id="KW-0378">Hydrolase</keyword>
<dbReference type="FunFam" id="3.60.21.10:FF:000025">
    <property type="entry name" value="Protein UshA"/>
    <property type="match status" value="1"/>
</dbReference>
<dbReference type="Pfam" id="PF02872">
    <property type="entry name" value="5_nucleotid_C"/>
    <property type="match status" value="1"/>
</dbReference>
<dbReference type="GO" id="GO:0008768">
    <property type="term" value="F:UDP-sugar diphosphatase activity"/>
    <property type="evidence" value="ECO:0007669"/>
    <property type="project" value="TreeGrafter"/>
</dbReference>
<protein>
    <submittedName>
        <fullName evidence="10">Bifunctional UDP-sugar hydrolase/5'-nucleotidase</fullName>
    </submittedName>
</protein>
<dbReference type="GO" id="GO:0046872">
    <property type="term" value="F:metal ion binding"/>
    <property type="evidence" value="ECO:0007669"/>
    <property type="project" value="UniProtKB-KW"/>
</dbReference>
<comment type="subcellular location">
    <subcellularLocation>
        <location evidence="1">Periplasm</location>
    </subcellularLocation>
</comment>
<feature type="signal peptide" evidence="7">
    <location>
        <begin position="1"/>
        <end position="25"/>
    </location>
</feature>
<gene>
    <name evidence="10" type="ORF">G0E04_14840</name>
    <name evidence="11" type="ORF">G3V22_003094</name>
    <name evidence="12" type="ORF">G9X10_003155</name>
</gene>
<dbReference type="InterPro" id="IPR006146">
    <property type="entry name" value="5'-Nucleotdase_CS"/>
</dbReference>
<evidence type="ECO:0000256" key="1">
    <source>
        <dbReference type="ARBA" id="ARBA00004418"/>
    </source>
</evidence>